<dbReference type="SUPFAM" id="SSF55729">
    <property type="entry name" value="Acyl-CoA N-acyltransferases (Nat)"/>
    <property type="match status" value="1"/>
</dbReference>
<dbReference type="GO" id="GO:0002101">
    <property type="term" value="P:tRNA wobble cytosine modification"/>
    <property type="evidence" value="ECO:0007669"/>
    <property type="project" value="UniProtKB-UniRule"/>
</dbReference>
<dbReference type="GO" id="GO:0005524">
    <property type="term" value="F:ATP binding"/>
    <property type="evidence" value="ECO:0007669"/>
    <property type="project" value="UniProtKB-UniRule"/>
</dbReference>
<evidence type="ECO:0000256" key="5">
    <source>
        <dbReference type="ARBA" id="ARBA00022741"/>
    </source>
</evidence>
<dbReference type="GO" id="GO:0051392">
    <property type="term" value="F:tRNA cytidine N4-acetyltransferase activity"/>
    <property type="evidence" value="ECO:0007669"/>
    <property type="project" value="UniProtKB-UniRule"/>
</dbReference>
<evidence type="ECO:0000256" key="8">
    <source>
        <dbReference type="ARBA" id="ARBA00023315"/>
    </source>
</evidence>
<evidence type="ECO:0000313" key="12">
    <source>
        <dbReference type="Proteomes" id="UP000190023"/>
    </source>
</evidence>
<dbReference type="PANTHER" id="PTHR10925">
    <property type="entry name" value="N-ACETYLTRANSFERASE 10"/>
    <property type="match status" value="1"/>
</dbReference>
<dbReference type="PANTHER" id="PTHR10925:SF5">
    <property type="entry name" value="RNA CYTIDINE ACETYLTRANSFERASE"/>
    <property type="match status" value="1"/>
</dbReference>
<organism evidence="11 12">
    <name type="scientific">[Haemophilus] felis</name>
    <dbReference type="NCBI Taxonomy" id="123822"/>
    <lineage>
        <taxon>Bacteria</taxon>
        <taxon>Pseudomonadati</taxon>
        <taxon>Pseudomonadota</taxon>
        <taxon>Gammaproteobacteria</taxon>
        <taxon>Pasteurellales</taxon>
        <taxon>Pasteurellaceae</taxon>
    </lineage>
</organism>
<comment type="caution">
    <text evidence="9">Lacks conserved residue(s) required for the propagation of feature annotation.</text>
</comment>
<dbReference type="Gene3D" id="3.40.50.300">
    <property type="entry name" value="P-loop containing nucleotide triphosphate hydrolases"/>
    <property type="match status" value="1"/>
</dbReference>
<gene>
    <name evidence="9" type="primary">tmcA</name>
    <name evidence="11" type="ORF">B0188_07205</name>
</gene>
<dbReference type="GO" id="GO:0000049">
    <property type="term" value="F:tRNA binding"/>
    <property type="evidence" value="ECO:0007669"/>
    <property type="project" value="UniProtKB-UniRule"/>
</dbReference>
<keyword evidence="6 9" id="KW-0067">ATP-binding</keyword>
<keyword evidence="12" id="KW-1185">Reference proteome</keyword>
<dbReference type="OrthoDB" id="5578851at2"/>
<evidence type="ECO:0000313" key="11">
    <source>
        <dbReference type="EMBL" id="OOS02996.1"/>
    </source>
</evidence>
<proteinExistence type="inferred from homology"/>
<feature type="binding site" evidence="9">
    <location>
        <begin position="458"/>
        <end position="460"/>
    </location>
    <ligand>
        <name>acetyl-CoA</name>
        <dbReference type="ChEBI" id="CHEBI:57288"/>
    </ligand>
</feature>
<evidence type="ECO:0000256" key="4">
    <source>
        <dbReference type="ARBA" id="ARBA00022694"/>
    </source>
</evidence>
<comment type="caution">
    <text evidence="11">The sequence shown here is derived from an EMBL/GenBank/DDBJ whole genome shotgun (WGS) entry which is preliminary data.</text>
</comment>
<dbReference type="InterPro" id="IPR007807">
    <property type="entry name" value="TcmA/NAT10_helicase"/>
</dbReference>
<comment type="catalytic activity">
    <reaction evidence="9">
        <text>cytidine(34) in elongator tRNA(Met) + acetyl-CoA + ATP + H2O = N(4)-acetylcytidine(34) in elongator tRNA(Met) + ADP + phosphate + CoA + H(+)</text>
        <dbReference type="Rhea" id="RHEA:43788"/>
        <dbReference type="Rhea" id="RHEA-COMP:10693"/>
        <dbReference type="Rhea" id="RHEA-COMP:10694"/>
        <dbReference type="ChEBI" id="CHEBI:15377"/>
        <dbReference type="ChEBI" id="CHEBI:15378"/>
        <dbReference type="ChEBI" id="CHEBI:30616"/>
        <dbReference type="ChEBI" id="CHEBI:43474"/>
        <dbReference type="ChEBI" id="CHEBI:57287"/>
        <dbReference type="ChEBI" id="CHEBI:57288"/>
        <dbReference type="ChEBI" id="CHEBI:74900"/>
        <dbReference type="ChEBI" id="CHEBI:82748"/>
        <dbReference type="ChEBI" id="CHEBI:456216"/>
        <dbReference type="EC" id="2.3.1.193"/>
    </reaction>
</comment>
<dbReference type="InterPro" id="IPR033442">
    <property type="entry name" value="TmcA_tRNA_bind"/>
</dbReference>
<dbReference type="HAMAP" id="MF_01886">
    <property type="entry name" value="tRNA_acetyltr_TmcA"/>
    <property type="match status" value="1"/>
</dbReference>
<dbReference type="InterPro" id="IPR038321">
    <property type="entry name" value="TmcA_C_sf"/>
</dbReference>
<dbReference type="Pfam" id="PF05127">
    <property type="entry name" value="NAT10_TcmA_helicase"/>
    <property type="match status" value="1"/>
</dbReference>
<dbReference type="CDD" id="cd04301">
    <property type="entry name" value="NAT_SF"/>
    <property type="match status" value="1"/>
</dbReference>
<keyword evidence="2 9" id="KW-0820">tRNA-binding</keyword>
<dbReference type="EMBL" id="MUYB01000028">
    <property type="protein sequence ID" value="OOS02996.1"/>
    <property type="molecule type" value="Genomic_DNA"/>
</dbReference>
<dbReference type="Pfam" id="PF17176">
    <property type="entry name" value="tRNA_bind_3"/>
    <property type="match status" value="1"/>
</dbReference>
<evidence type="ECO:0000259" key="10">
    <source>
        <dbReference type="PROSITE" id="PS51186"/>
    </source>
</evidence>
<dbReference type="Proteomes" id="UP000190023">
    <property type="component" value="Unassembled WGS sequence"/>
</dbReference>
<dbReference type="Gene3D" id="3.40.50.11040">
    <property type="match status" value="1"/>
</dbReference>
<dbReference type="GO" id="GO:0005737">
    <property type="term" value="C:cytoplasm"/>
    <property type="evidence" value="ECO:0007669"/>
    <property type="project" value="UniProtKB-SubCell"/>
</dbReference>
<dbReference type="Pfam" id="PF13718">
    <property type="entry name" value="GNAT_acetyltr_2"/>
    <property type="match status" value="2"/>
</dbReference>
<evidence type="ECO:0000256" key="2">
    <source>
        <dbReference type="ARBA" id="ARBA00022555"/>
    </source>
</evidence>
<dbReference type="InterPro" id="IPR032672">
    <property type="entry name" value="TmcA/NAT10/Kre33"/>
</dbReference>
<dbReference type="InterPro" id="IPR024914">
    <property type="entry name" value="tRNA_acetyltr_TmcA"/>
</dbReference>
<reference evidence="11 12" key="1">
    <citation type="submission" date="2017-02" db="EMBL/GenBank/DDBJ databases">
        <title>Draft genome sequence of Haemophilus felis CCUG 31170 type strain.</title>
        <authorList>
            <person name="Engstrom-Jakobsson H."/>
            <person name="Salva-Serra F."/>
            <person name="Thorell K."/>
            <person name="Gonzales-Siles L."/>
            <person name="Karlsson R."/>
            <person name="Boulund F."/>
            <person name="Engstrand L."/>
            <person name="Kristiansson E."/>
            <person name="Moore E."/>
        </authorList>
    </citation>
    <scope>NUCLEOTIDE SEQUENCE [LARGE SCALE GENOMIC DNA]</scope>
    <source>
        <strain evidence="11 12">CCUG 31170</strain>
    </source>
</reference>
<protein>
    <recommendedName>
        <fullName evidence="9">tRNA(Met) cytidine acetyltransferase TmcA</fullName>
        <ecNumber evidence="9">2.3.1.193</ecNumber>
    </recommendedName>
</protein>
<feature type="binding site" evidence="9">
    <location>
        <position position="498"/>
    </location>
    <ligand>
        <name>acetyl-CoA</name>
        <dbReference type="ChEBI" id="CHEBI:57288"/>
    </ligand>
</feature>
<dbReference type="Gene3D" id="1.20.120.890">
    <property type="entry name" value="tRNA(Met) cytidine acetyltransferase, tail domain"/>
    <property type="match status" value="1"/>
</dbReference>
<comment type="function">
    <text evidence="9">Catalyzes the formation of N(4)-acetylcytidine (ac(4)C) at the wobble position of tRNA(Met), by using acetyl-CoA as an acetyl donor and ATP (or GTP).</text>
</comment>
<dbReference type="InterPro" id="IPR016181">
    <property type="entry name" value="Acyl_CoA_acyltransferase"/>
</dbReference>
<keyword evidence="1 9" id="KW-0963">Cytoplasm</keyword>
<comment type="similarity">
    <text evidence="9">Belongs to the TmcA family.</text>
</comment>
<feature type="domain" description="N-acetyltransferase" evidence="10">
    <location>
        <begin position="379"/>
        <end position="533"/>
    </location>
</feature>
<sequence>MPSRQLALFSGLKQELIPFLQQYPDHLWLGDIPTSLQKSVKNSIPYIQAKNLLGQEFNLIIYNALQGINLEALAIASGTLKQSGLLLLLLPDAQQRTNIEDQDSLRWSGINTPISTPNFSQHFQGLIEKFAFPQYEKLPTFHLVEESEPAKSITSPTIAQQKLLNKIQNSAAELIILTAKRGRGKSTLLGFLASQWQQKQQPFYLTAPNRNATKSIQAATALALPFIAPDELSAQLTQNPEAFKQQILVIDEAAVLPLSKLKQFSQHFKQVIFSTTVQSYEGTGRGFILRFVANLSRPFQHFSLHQPLRWKENDGLEQFIDELLLLNAEDKALMPLAPMENQLATVQYISCNQQELIQQAKLQDFYGLLCLAHYRTSPIDLRRLFDAPSQQFYLVQQQNQLLAGIWSIKEGDIQDSQLIQQIAQGLRRPRGNLVPQALCFHYDLTSACQLRSLRISRIAVHPQWQRQGIGRQLVIELCTQAQQNNMDFVSVSFGYNQELLNFWKNCGFSLLYLGEHLEASSGCYSLIMGKALSSVGQQLIAQGEKLFKRNFALQSHSLSSIFAPTEEIDWRLQDQDFAMLEKFANQHGCLYSCTPALRRLSYHKTDAPLSFIEELDSRQIQNIGKKARLKIYRAEVKNILQKLGKIL</sequence>
<dbReference type="GO" id="GO:1990883">
    <property type="term" value="F:18S rRNA cytidine N-acetyltransferase activity"/>
    <property type="evidence" value="ECO:0007669"/>
    <property type="project" value="TreeGrafter"/>
</dbReference>
<feature type="binding site" evidence="9">
    <location>
        <position position="309"/>
    </location>
    <ligand>
        <name>ATP</name>
        <dbReference type="ChEBI" id="CHEBI:30616"/>
    </ligand>
</feature>
<keyword evidence="7 9" id="KW-0694">RNA-binding</keyword>
<keyword evidence="8 9" id="KW-0012">Acyltransferase</keyword>
<dbReference type="STRING" id="123822.B0188_07205"/>
<evidence type="ECO:0000256" key="7">
    <source>
        <dbReference type="ARBA" id="ARBA00022884"/>
    </source>
</evidence>
<dbReference type="Pfam" id="PF08351">
    <property type="entry name" value="TmcA_N"/>
    <property type="match status" value="1"/>
</dbReference>
<evidence type="ECO:0000256" key="9">
    <source>
        <dbReference type="HAMAP-Rule" id="MF_01886"/>
    </source>
</evidence>
<dbReference type="PROSITE" id="PS51186">
    <property type="entry name" value="GNAT"/>
    <property type="match status" value="1"/>
</dbReference>
<dbReference type="SUPFAM" id="SSF52540">
    <property type="entry name" value="P-loop containing nucleoside triphosphate hydrolases"/>
    <property type="match status" value="1"/>
</dbReference>
<evidence type="ECO:0000256" key="6">
    <source>
        <dbReference type="ARBA" id="ARBA00022840"/>
    </source>
</evidence>
<dbReference type="Gene3D" id="3.40.630.30">
    <property type="match status" value="1"/>
</dbReference>
<dbReference type="GO" id="GO:0051391">
    <property type="term" value="P:tRNA acetylation"/>
    <property type="evidence" value="ECO:0007669"/>
    <property type="project" value="UniProtKB-UniRule"/>
</dbReference>
<dbReference type="AlphaFoldDB" id="A0A1T0AYY7"/>
<keyword evidence="4 9" id="KW-0819">tRNA processing</keyword>
<keyword evidence="5 9" id="KW-0547">Nucleotide-binding</keyword>
<evidence type="ECO:0000256" key="3">
    <source>
        <dbReference type="ARBA" id="ARBA00022679"/>
    </source>
</evidence>
<dbReference type="InterPro" id="IPR013562">
    <property type="entry name" value="TmcA/NAT10_N"/>
</dbReference>
<name>A0A1T0AYY7_9PAST</name>
<dbReference type="EC" id="2.3.1.193" evidence="9"/>
<keyword evidence="3 9" id="KW-0808">Transferase</keyword>
<dbReference type="InterPro" id="IPR000182">
    <property type="entry name" value="GNAT_dom"/>
</dbReference>
<feature type="binding site" evidence="9">
    <location>
        <position position="160"/>
    </location>
    <ligand>
        <name>ATP</name>
        <dbReference type="ChEBI" id="CHEBI:30616"/>
    </ligand>
</feature>
<dbReference type="InterPro" id="IPR027417">
    <property type="entry name" value="P-loop_NTPase"/>
</dbReference>
<dbReference type="GO" id="GO:1904812">
    <property type="term" value="P:rRNA acetylation involved in maturation of SSU-rRNA"/>
    <property type="evidence" value="ECO:0007669"/>
    <property type="project" value="TreeGrafter"/>
</dbReference>
<evidence type="ECO:0000256" key="1">
    <source>
        <dbReference type="ARBA" id="ARBA00022490"/>
    </source>
</evidence>
<accession>A0A1T0AYY7</accession>
<comment type="subcellular location">
    <subcellularLocation>
        <location evidence="9">Cytoplasm</location>
    </subcellularLocation>
</comment>